<protein>
    <submittedName>
        <fullName evidence="2">Ribonuclease G, putative</fullName>
    </submittedName>
</protein>
<feature type="chain" id="PRO_5040933872" evidence="1">
    <location>
        <begin position="16"/>
        <end position="360"/>
    </location>
</feature>
<comment type="caution">
    <text evidence="2">The sequence shown here is derived from an EMBL/GenBank/DDBJ whole genome shotgun (WGS) entry which is preliminary data.</text>
</comment>
<organism evidence="2 3">
    <name type="scientific">Babesia ovis</name>
    <dbReference type="NCBI Taxonomy" id="5869"/>
    <lineage>
        <taxon>Eukaryota</taxon>
        <taxon>Sar</taxon>
        <taxon>Alveolata</taxon>
        <taxon>Apicomplexa</taxon>
        <taxon>Aconoidasida</taxon>
        <taxon>Piroplasmida</taxon>
        <taxon>Babesiidae</taxon>
        <taxon>Babesia</taxon>
    </lineage>
</organism>
<keyword evidence="1" id="KW-0732">Signal</keyword>
<sequence>MPNIWIFLAVAVAIAVTYVTHLADNAGYRAYPKCISLNLEQDTCDAEINSVLDKQGYWYVAKHPYTHTIGDVIFGNQVVKGDCDYVIRTVYTEEVEYVEEAESEIDGVQKVVKEHIEGMEEYGVEEDVKEVVNEHMESLEDLKQVVNQHMEGVEDVKQVLKEHMESVGQDINKVVKEHMKLHMGLQGNAELKSRRIYKIKTIRHDGAVDLQEYIETTEQENLYSKLERIAIHIDLNAKELPPEVVPMYNVTTRSTNIEMEQKRRNINRIGTVTIAEHVVTDVPCVARSIEILERRDGRKVVTVITTYADEGVNSISFIEQSAGKSNFVPYTKDGDIEDIRIGSVEDDSELMAHRYRWYHW</sequence>
<accession>A0A9W5TAW7</accession>
<reference evidence="2" key="1">
    <citation type="submission" date="2019-12" db="EMBL/GenBank/DDBJ databases">
        <title>Genome sequence of Babesia ovis.</title>
        <authorList>
            <person name="Yamagishi J."/>
            <person name="Sevinc F."/>
            <person name="Xuan X."/>
        </authorList>
    </citation>
    <scope>NUCLEOTIDE SEQUENCE</scope>
    <source>
        <strain evidence="2">Selcuk</strain>
    </source>
</reference>
<evidence type="ECO:0000313" key="3">
    <source>
        <dbReference type="Proteomes" id="UP001057455"/>
    </source>
</evidence>
<gene>
    <name evidence="2" type="ORF">BaOVIS_005060</name>
</gene>
<dbReference type="EMBL" id="BLIY01000003">
    <property type="protein sequence ID" value="GFE53102.1"/>
    <property type="molecule type" value="Genomic_DNA"/>
</dbReference>
<dbReference type="Proteomes" id="UP001057455">
    <property type="component" value="Unassembled WGS sequence"/>
</dbReference>
<dbReference type="AlphaFoldDB" id="A0A9W5TAW7"/>
<evidence type="ECO:0000313" key="2">
    <source>
        <dbReference type="EMBL" id="GFE53102.1"/>
    </source>
</evidence>
<evidence type="ECO:0000256" key="1">
    <source>
        <dbReference type="SAM" id="SignalP"/>
    </source>
</evidence>
<name>A0A9W5TAW7_BABOV</name>
<proteinExistence type="predicted"/>
<feature type="signal peptide" evidence="1">
    <location>
        <begin position="1"/>
        <end position="15"/>
    </location>
</feature>
<keyword evidence="3" id="KW-1185">Reference proteome</keyword>
<dbReference type="OrthoDB" id="364180at2759"/>